<comment type="similarity">
    <text evidence="2">Belongs to the DODA-type extradiol aromatic ring-opening dioxygenase family.</text>
</comment>
<dbReference type="PIRSF" id="PIRSF006157">
    <property type="entry name" value="Doxgns_DODA"/>
    <property type="match status" value="1"/>
</dbReference>
<comment type="cofactor">
    <cofactor evidence="1">
        <name>Zn(2+)</name>
        <dbReference type="ChEBI" id="CHEBI:29105"/>
    </cofactor>
</comment>
<dbReference type="InterPro" id="IPR014436">
    <property type="entry name" value="Extradiol_dOase_DODA"/>
</dbReference>
<gene>
    <name evidence="7" type="ORF">D0469_17390</name>
</gene>
<dbReference type="InterPro" id="IPR004183">
    <property type="entry name" value="Xdiol_dOase_suB"/>
</dbReference>
<evidence type="ECO:0000256" key="1">
    <source>
        <dbReference type="ARBA" id="ARBA00001947"/>
    </source>
</evidence>
<dbReference type="Proteomes" id="UP000264541">
    <property type="component" value="Unassembled WGS sequence"/>
</dbReference>
<feature type="domain" description="Extradiol ring-cleavage dioxygenase class III enzyme subunit B" evidence="6">
    <location>
        <begin position="18"/>
        <end position="248"/>
    </location>
</feature>
<dbReference type="GO" id="GO:0016702">
    <property type="term" value="F:oxidoreductase activity, acting on single donors with incorporation of molecular oxygen, incorporation of two atoms of oxygen"/>
    <property type="evidence" value="ECO:0007669"/>
    <property type="project" value="UniProtKB-ARBA"/>
</dbReference>
<evidence type="ECO:0000313" key="7">
    <source>
        <dbReference type="EMBL" id="RFU66406.1"/>
    </source>
</evidence>
<dbReference type="GO" id="GO:0008270">
    <property type="term" value="F:zinc ion binding"/>
    <property type="evidence" value="ECO:0007669"/>
    <property type="project" value="InterPro"/>
</dbReference>
<dbReference type="PANTHER" id="PTHR30096">
    <property type="entry name" value="4,5-DOPA DIOXYGENASE EXTRADIOL-LIKE PROTEIN"/>
    <property type="match status" value="1"/>
</dbReference>
<dbReference type="CDD" id="cd07363">
    <property type="entry name" value="45_DOPA_Dioxygenase"/>
    <property type="match status" value="1"/>
</dbReference>
<evidence type="ECO:0000256" key="5">
    <source>
        <dbReference type="ARBA" id="ARBA00023002"/>
    </source>
</evidence>
<keyword evidence="5" id="KW-0560">Oxidoreductase</keyword>
<accession>A0A372LK57</accession>
<evidence type="ECO:0000259" key="6">
    <source>
        <dbReference type="Pfam" id="PF02900"/>
    </source>
</evidence>
<dbReference type="OrthoDB" id="9790889at2"/>
<evidence type="ECO:0000256" key="3">
    <source>
        <dbReference type="ARBA" id="ARBA00022723"/>
    </source>
</evidence>
<reference evidence="7 8" key="1">
    <citation type="submission" date="2018-08" db="EMBL/GenBank/DDBJ databases">
        <title>Bacillus chawlae sp. nov., Bacillus glennii sp. nov., and Bacillus saganii sp. nov. Isolated from the Vehicle Assembly Building at Kennedy Space Center where the Viking Spacecraft were Assembled.</title>
        <authorList>
            <person name="Seuylemezian A."/>
            <person name="Vaishampayan P."/>
        </authorList>
    </citation>
    <scope>NUCLEOTIDE SEQUENCE [LARGE SCALE GENOMIC DNA]</scope>
    <source>
        <strain evidence="7 8">V47-23a</strain>
    </source>
</reference>
<dbReference type="GO" id="GO:0008198">
    <property type="term" value="F:ferrous iron binding"/>
    <property type="evidence" value="ECO:0007669"/>
    <property type="project" value="InterPro"/>
</dbReference>
<evidence type="ECO:0000256" key="2">
    <source>
        <dbReference type="ARBA" id="ARBA00007581"/>
    </source>
</evidence>
<proteinExistence type="inferred from homology"/>
<dbReference type="AlphaFoldDB" id="A0A372LK57"/>
<dbReference type="Gene3D" id="3.40.830.10">
    <property type="entry name" value="LigB-like"/>
    <property type="match status" value="1"/>
</dbReference>
<sequence>MMPSLFLAHGAPSLVIENNSYTEFLKNLAANMDQPKAIVIFSSHWESCSLSVTAVQNHSTIHDFAGFPDSLYEITYPAKGDLDISDHLLTLFAKSGYLAELKNDRSLDHGVWVPLSIMYPDASIPVVSISVNPALSNQAQYKIGKAVKSLKRQNVLVIGSGGIVHNPEQFIVGMEVAEGWAVTFEHWIEEKLLKRDMESLLNFEEIAPFASLAVPTKEHFAPLLIAMGAGNHKRKPELLHRSFQYGNLSLSAWKF</sequence>
<keyword evidence="7" id="KW-0223">Dioxygenase</keyword>
<evidence type="ECO:0000256" key="4">
    <source>
        <dbReference type="ARBA" id="ARBA00022833"/>
    </source>
</evidence>
<keyword evidence="3" id="KW-0479">Metal-binding</keyword>
<comment type="caution">
    <text evidence="7">The sequence shown here is derived from an EMBL/GenBank/DDBJ whole genome shotgun (WGS) entry which is preliminary data.</text>
</comment>
<dbReference type="RefSeq" id="WP_117327990.1">
    <property type="nucleotide sequence ID" value="NZ_QVTE01000051.1"/>
</dbReference>
<dbReference type="SUPFAM" id="SSF53213">
    <property type="entry name" value="LigB-like"/>
    <property type="match status" value="1"/>
</dbReference>
<dbReference type="PANTHER" id="PTHR30096:SF0">
    <property type="entry name" value="4,5-DOPA DIOXYGENASE EXTRADIOL-LIKE PROTEIN"/>
    <property type="match status" value="1"/>
</dbReference>
<keyword evidence="8" id="KW-1185">Reference proteome</keyword>
<organism evidence="7 8">
    <name type="scientific">Peribacillus saganii</name>
    <dbReference type="NCBI Taxonomy" id="2303992"/>
    <lineage>
        <taxon>Bacteria</taxon>
        <taxon>Bacillati</taxon>
        <taxon>Bacillota</taxon>
        <taxon>Bacilli</taxon>
        <taxon>Bacillales</taxon>
        <taxon>Bacillaceae</taxon>
        <taxon>Peribacillus</taxon>
    </lineage>
</organism>
<evidence type="ECO:0000313" key="8">
    <source>
        <dbReference type="Proteomes" id="UP000264541"/>
    </source>
</evidence>
<dbReference type="EMBL" id="QVTE01000051">
    <property type="protein sequence ID" value="RFU66406.1"/>
    <property type="molecule type" value="Genomic_DNA"/>
</dbReference>
<protein>
    <submittedName>
        <fullName evidence="7">Dioxygenase</fullName>
    </submittedName>
</protein>
<dbReference type="Pfam" id="PF02900">
    <property type="entry name" value="LigB"/>
    <property type="match status" value="1"/>
</dbReference>
<name>A0A372LK57_9BACI</name>
<keyword evidence="4" id="KW-0862">Zinc</keyword>